<evidence type="ECO:0000256" key="6">
    <source>
        <dbReference type="PROSITE-ProRule" id="PRU00708"/>
    </source>
</evidence>
<comment type="subcellular location">
    <subcellularLocation>
        <location evidence="1">Mitochondrion</location>
    </subcellularLocation>
</comment>
<accession>A0A7J7BWX9</accession>
<feature type="repeat" description="PPR" evidence="6">
    <location>
        <begin position="141"/>
        <end position="175"/>
    </location>
</feature>
<dbReference type="PANTHER" id="PTHR45717">
    <property type="entry name" value="OS12G0527900 PROTEIN"/>
    <property type="match status" value="1"/>
</dbReference>
<gene>
    <name evidence="8" type="ORF">HS088_TW22G00052</name>
</gene>
<dbReference type="PROSITE" id="PS51375">
    <property type="entry name" value="PPR"/>
    <property type="match status" value="2"/>
</dbReference>
<evidence type="ECO:0000256" key="2">
    <source>
        <dbReference type="ARBA" id="ARBA00007626"/>
    </source>
</evidence>
<dbReference type="GO" id="GO:0003729">
    <property type="term" value="F:mRNA binding"/>
    <property type="evidence" value="ECO:0007669"/>
    <property type="project" value="UniProtKB-ARBA"/>
</dbReference>
<dbReference type="PANTHER" id="PTHR45717:SF8">
    <property type="entry name" value="OS01G0301000 PROTEIN"/>
    <property type="match status" value="1"/>
</dbReference>
<dbReference type="SUPFAM" id="SSF48452">
    <property type="entry name" value="TPR-like"/>
    <property type="match status" value="1"/>
</dbReference>
<keyword evidence="3" id="KW-0677">Repeat</keyword>
<reference evidence="8 9" key="1">
    <citation type="journal article" date="2020" name="Nat. Commun.">
        <title>Genome of Tripterygium wilfordii and identification of cytochrome P450 involved in triptolide biosynthesis.</title>
        <authorList>
            <person name="Tu L."/>
            <person name="Su P."/>
            <person name="Zhang Z."/>
            <person name="Gao L."/>
            <person name="Wang J."/>
            <person name="Hu T."/>
            <person name="Zhou J."/>
            <person name="Zhang Y."/>
            <person name="Zhao Y."/>
            <person name="Liu Y."/>
            <person name="Song Y."/>
            <person name="Tong Y."/>
            <person name="Lu Y."/>
            <person name="Yang J."/>
            <person name="Xu C."/>
            <person name="Jia M."/>
            <person name="Peters R.J."/>
            <person name="Huang L."/>
            <person name="Gao W."/>
        </authorList>
    </citation>
    <scope>NUCLEOTIDE SEQUENCE [LARGE SCALE GENOMIC DNA]</scope>
    <source>
        <strain evidence="9">cv. XIE 37</strain>
        <tissue evidence="8">Leaf</tissue>
    </source>
</reference>
<organism evidence="8 9">
    <name type="scientific">Tripterygium wilfordii</name>
    <name type="common">Thunder God vine</name>
    <dbReference type="NCBI Taxonomy" id="458696"/>
    <lineage>
        <taxon>Eukaryota</taxon>
        <taxon>Viridiplantae</taxon>
        <taxon>Streptophyta</taxon>
        <taxon>Embryophyta</taxon>
        <taxon>Tracheophyta</taxon>
        <taxon>Spermatophyta</taxon>
        <taxon>Magnoliopsida</taxon>
        <taxon>eudicotyledons</taxon>
        <taxon>Gunneridae</taxon>
        <taxon>Pentapetalae</taxon>
        <taxon>rosids</taxon>
        <taxon>fabids</taxon>
        <taxon>Celastrales</taxon>
        <taxon>Celastraceae</taxon>
        <taxon>Tripterygium</taxon>
    </lineage>
</organism>
<dbReference type="InterPro" id="IPR002885">
    <property type="entry name" value="PPR_rpt"/>
</dbReference>
<dbReference type="Pfam" id="PF01535">
    <property type="entry name" value="PPR"/>
    <property type="match status" value="4"/>
</dbReference>
<evidence type="ECO:0000313" key="9">
    <source>
        <dbReference type="Proteomes" id="UP000593562"/>
    </source>
</evidence>
<dbReference type="FunFam" id="1.25.40.10:FF:000385">
    <property type="entry name" value="Pentatricopeptide repeat-containing protein mitochondrial"/>
    <property type="match status" value="1"/>
</dbReference>
<evidence type="ECO:0000256" key="1">
    <source>
        <dbReference type="ARBA" id="ARBA00004173"/>
    </source>
</evidence>
<feature type="coiled-coil region" evidence="7">
    <location>
        <begin position="466"/>
        <end position="500"/>
    </location>
</feature>
<dbReference type="EMBL" id="JAAARO010000022">
    <property type="protein sequence ID" value="KAF5726374.1"/>
    <property type="molecule type" value="Genomic_DNA"/>
</dbReference>
<evidence type="ECO:0000256" key="5">
    <source>
        <dbReference type="ARBA" id="ARBA00023128"/>
    </source>
</evidence>
<feature type="repeat" description="PPR" evidence="6">
    <location>
        <begin position="176"/>
        <end position="210"/>
    </location>
</feature>
<keyword evidence="4" id="KW-0809">Transit peptide</keyword>
<dbReference type="InterPro" id="IPR011990">
    <property type="entry name" value="TPR-like_helical_dom_sf"/>
</dbReference>
<proteinExistence type="inferred from homology"/>
<sequence length="504" mass="58236">MMMMKNPGRLRLVSDSASLTRRLCTVSEAAAYVEAQVAGKKVGLYPRLSALAATGKSVSKTINEFMMEGNAVRKDELCRCVRELRKYKKYQHALEVMEWMERRKMNFSLTDYAILVDLVSKVKGISAAENFFNCLSPSKKNKFTYGALLNCYCEKRLKDQALAHFEKMGELKFVTNSLPFNNLMKLYMQLGQPEKVPTLVYEMKQRNITPCSFAYNLWMQSYASLNDIDGVERVMEEMKVTGEDTRNWTTYSNLAAIYVRAGLFDRAESALKTVEEKATLRDREAYHFLISLYAKISLTEVKRMWSSLKSKFSTVTNSSYLVMLQALAKLDVQSMKELFEEWESGCSAFDFRLPSVAIKAYLGQGMREEATRVFDNAIKRTYNPLFKARETFMVFYVKNHQPDLALQHLKAALFEVKEKNWHPAPETVGAFFEYFEKRRDVDGAEEFCKNLRNLNHLDSFAYLMLLKTYVAANKQASEMRRRLEEDNIVMSKEIENLLEKVCPK</sequence>
<dbReference type="AlphaFoldDB" id="A0A7J7BWX9"/>
<keyword evidence="5" id="KW-0496">Mitochondrion</keyword>
<keyword evidence="7" id="KW-0175">Coiled coil</keyword>
<protein>
    <submittedName>
        <fullName evidence="8">Pentatricopeptide repeat-containing protein</fullName>
    </submittedName>
</protein>
<dbReference type="InParanoid" id="A0A7J7BWX9"/>
<evidence type="ECO:0000256" key="4">
    <source>
        <dbReference type="ARBA" id="ARBA00022946"/>
    </source>
</evidence>
<keyword evidence="9" id="KW-1185">Reference proteome</keyword>
<dbReference type="Gene3D" id="1.25.40.10">
    <property type="entry name" value="Tetratricopeptide repeat domain"/>
    <property type="match status" value="2"/>
</dbReference>
<comment type="similarity">
    <text evidence="2">Belongs to the PPR family. P subfamily.</text>
</comment>
<comment type="caution">
    <text evidence="8">The sequence shown here is derived from an EMBL/GenBank/DDBJ whole genome shotgun (WGS) entry which is preliminary data.</text>
</comment>
<dbReference type="GO" id="GO:0005739">
    <property type="term" value="C:mitochondrion"/>
    <property type="evidence" value="ECO:0007669"/>
    <property type="project" value="UniProtKB-SubCell"/>
</dbReference>
<evidence type="ECO:0000313" key="8">
    <source>
        <dbReference type="EMBL" id="KAF5726374.1"/>
    </source>
</evidence>
<evidence type="ECO:0000256" key="7">
    <source>
        <dbReference type="SAM" id="Coils"/>
    </source>
</evidence>
<evidence type="ECO:0000256" key="3">
    <source>
        <dbReference type="ARBA" id="ARBA00022737"/>
    </source>
</evidence>
<dbReference type="Proteomes" id="UP000593562">
    <property type="component" value="Unassembled WGS sequence"/>
</dbReference>
<name>A0A7J7BWX9_TRIWF</name>
<dbReference type="FunCoup" id="A0A7J7BWX9">
    <property type="interactions" value="1068"/>
</dbReference>
<dbReference type="OrthoDB" id="1717827at2759"/>